<reference evidence="1" key="1">
    <citation type="journal article" date="2020" name="Nature">
        <title>Giant virus diversity and host interactions through global metagenomics.</title>
        <authorList>
            <person name="Schulz F."/>
            <person name="Roux S."/>
            <person name="Paez-Espino D."/>
            <person name="Jungbluth S."/>
            <person name="Walsh D.A."/>
            <person name="Denef V.J."/>
            <person name="McMahon K.D."/>
            <person name="Konstantinidis K.T."/>
            <person name="Eloe-Fadrosh E.A."/>
            <person name="Kyrpides N.C."/>
            <person name="Woyke T."/>
        </authorList>
    </citation>
    <scope>NUCLEOTIDE SEQUENCE</scope>
    <source>
        <strain evidence="1">GVMAG-S-1014582-52</strain>
    </source>
</reference>
<dbReference type="EMBL" id="MN740556">
    <property type="protein sequence ID" value="QHU33188.1"/>
    <property type="molecule type" value="Genomic_DNA"/>
</dbReference>
<accession>A0A6C0LT53</accession>
<organism evidence="1">
    <name type="scientific">viral metagenome</name>
    <dbReference type="NCBI Taxonomy" id="1070528"/>
    <lineage>
        <taxon>unclassified sequences</taxon>
        <taxon>metagenomes</taxon>
        <taxon>organismal metagenomes</taxon>
    </lineage>
</organism>
<dbReference type="AlphaFoldDB" id="A0A6C0LT53"/>
<sequence length="168" mass="19953">MSEQIDKVITALSQVEKNTNQMIMEMANEMSLEEIIQLFNQETLDFFDTLVKITKEINKERKYGIAAYLALFENTIRINTKLPIDKFAMIILEFAPHIYAEQENLFLDMDIPDTKLKDGNEFNLIRSENFKQLWKILNKENKKRVKEQIILMTTYSHVYFYKSILSLR</sequence>
<protein>
    <submittedName>
        <fullName evidence="1">Uncharacterized protein</fullName>
    </submittedName>
</protein>
<name>A0A6C0LT53_9ZZZZ</name>
<evidence type="ECO:0000313" key="1">
    <source>
        <dbReference type="EMBL" id="QHU33188.1"/>
    </source>
</evidence>
<proteinExistence type="predicted"/>